<dbReference type="SMART" id="SM00343">
    <property type="entry name" value="ZnF_C2HC"/>
    <property type="match status" value="1"/>
</dbReference>
<proteinExistence type="predicted"/>
<keyword evidence="1" id="KW-0479">Metal-binding</keyword>
<gene>
    <name evidence="3" type="ORF">AAHA92_00587</name>
</gene>
<evidence type="ECO:0000313" key="3">
    <source>
        <dbReference type="EMBL" id="KAL1569059.1"/>
    </source>
</evidence>
<accession>A0ABD1IK17</accession>
<dbReference type="InterPro" id="IPR001878">
    <property type="entry name" value="Znf_CCHC"/>
</dbReference>
<keyword evidence="1" id="KW-0862">Zinc</keyword>
<dbReference type="GO" id="GO:0008270">
    <property type="term" value="F:zinc ion binding"/>
    <property type="evidence" value="ECO:0007669"/>
    <property type="project" value="UniProtKB-KW"/>
</dbReference>
<reference evidence="3 4" key="1">
    <citation type="submission" date="2024-06" db="EMBL/GenBank/DDBJ databases">
        <title>A chromosome level genome sequence of Diviner's sage (Salvia divinorum).</title>
        <authorList>
            <person name="Ford S.A."/>
            <person name="Ro D.-K."/>
            <person name="Ness R.W."/>
            <person name="Phillips M.A."/>
        </authorList>
    </citation>
    <scope>NUCLEOTIDE SEQUENCE [LARGE SCALE GENOMIC DNA]</scope>
    <source>
        <strain evidence="3">SAF-2024a</strain>
        <tissue evidence="3">Leaf</tissue>
    </source>
</reference>
<dbReference type="PANTHER" id="PTHR47592:SF27">
    <property type="entry name" value="OS08G0421700 PROTEIN"/>
    <property type="match status" value="1"/>
</dbReference>
<comment type="caution">
    <text evidence="3">The sequence shown here is derived from an EMBL/GenBank/DDBJ whole genome shotgun (WGS) entry which is preliminary data.</text>
</comment>
<dbReference type="EMBL" id="JBEAFC010000001">
    <property type="protein sequence ID" value="KAL1569059.1"/>
    <property type="molecule type" value="Genomic_DNA"/>
</dbReference>
<dbReference type="Gene3D" id="4.10.60.10">
    <property type="entry name" value="Zinc finger, CCHC-type"/>
    <property type="match status" value="1"/>
</dbReference>
<dbReference type="InterPro" id="IPR054722">
    <property type="entry name" value="PolX-like_BBD"/>
</dbReference>
<evidence type="ECO:0000256" key="1">
    <source>
        <dbReference type="PROSITE-ProRule" id="PRU00047"/>
    </source>
</evidence>
<dbReference type="Proteomes" id="UP001567538">
    <property type="component" value="Unassembled WGS sequence"/>
</dbReference>
<dbReference type="SUPFAM" id="SSF57756">
    <property type="entry name" value="Retrovirus zinc finger-like domains"/>
    <property type="match status" value="1"/>
</dbReference>
<dbReference type="PROSITE" id="PS50158">
    <property type="entry name" value="ZF_CCHC"/>
    <property type="match status" value="1"/>
</dbReference>
<dbReference type="InterPro" id="IPR036875">
    <property type="entry name" value="Znf_CCHC_sf"/>
</dbReference>
<feature type="domain" description="CCHC-type" evidence="2">
    <location>
        <begin position="216"/>
        <end position="231"/>
    </location>
</feature>
<evidence type="ECO:0000313" key="4">
    <source>
        <dbReference type="Proteomes" id="UP001567538"/>
    </source>
</evidence>
<name>A0ABD1IK17_SALDI</name>
<protein>
    <submittedName>
        <fullName evidence="3">Cleavage and polyadenylation specificity factor subunit 1-like</fullName>
    </submittedName>
</protein>
<dbReference type="AlphaFoldDB" id="A0ABD1IK17"/>
<dbReference type="Pfam" id="PF22936">
    <property type="entry name" value="Pol_BBD"/>
    <property type="match status" value="1"/>
</dbReference>
<evidence type="ECO:0000259" key="2">
    <source>
        <dbReference type="PROSITE" id="PS50158"/>
    </source>
</evidence>
<sequence length="288" mass="32666">MAPRMMPPAEKPSKFVGTNFKKWQQKMLFYLTTLGVVNFLREDEPPAPSEDETRADVYINYDNWRKGDYLYKKYRSDDAGLKKFAIAKYLDYKMVDSRPVMDQVQEFQLIIHDLTAEGMVLPESFTTGTSIEKLPPSWKDFKSYLKHRRKEMSLEDLIVKLRIEGDVRKNDHRAKGNSLFDAMANLLENGGPFNKRPRLTAKDKGKQPARKVEGTCYNCGKSGHFSKHCRNPKQKKKAAAHAVEGRKLNMGNQASPEVAGVGNVVLKMTSGVALTLSQVLHVPDIART</sequence>
<organism evidence="3 4">
    <name type="scientific">Salvia divinorum</name>
    <name type="common">Maria pastora</name>
    <name type="synonym">Diviner's sage</name>
    <dbReference type="NCBI Taxonomy" id="28513"/>
    <lineage>
        <taxon>Eukaryota</taxon>
        <taxon>Viridiplantae</taxon>
        <taxon>Streptophyta</taxon>
        <taxon>Embryophyta</taxon>
        <taxon>Tracheophyta</taxon>
        <taxon>Spermatophyta</taxon>
        <taxon>Magnoliopsida</taxon>
        <taxon>eudicotyledons</taxon>
        <taxon>Gunneridae</taxon>
        <taxon>Pentapetalae</taxon>
        <taxon>asterids</taxon>
        <taxon>lamiids</taxon>
        <taxon>Lamiales</taxon>
        <taxon>Lamiaceae</taxon>
        <taxon>Nepetoideae</taxon>
        <taxon>Mentheae</taxon>
        <taxon>Salviinae</taxon>
        <taxon>Salvia</taxon>
        <taxon>Salvia subgen. Calosphace</taxon>
    </lineage>
</organism>
<keyword evidence="4" id="KW-1185">Reference proteome</keyword>
<dbReference type="Pfam" id="PF00098">
    <property type="entry name" value="zf-CCHC"/>
    <property type="match status" value="1"/>
</dbReference>
<dbReference type="PANTHER" id="PTHR47592">
    <property type="entry name" value="PBF68 PROTEIN"/>
    <property type="match status" value="1"/>
</dbReference>
<keyword evidence="1" id="KW-0863">Zinc-finger</keyword>
<dbReference type="Pfam" id="PF14223">
    <property type="entry name" value="Retrotran_gag_2"/>
    <property type="match status" value="1"/>
</dbReference>